<reference evidence="2" key="1">
    <citation type="submission" date="2012-10" db="EMBL/GenBank/DDBJ databases">
        <authorList>
            <person name="Harkins D.M."/>
            <person name="Durkin A.S."/>
            <person name="Brinkac L.M."/>
            <person name="Haft D.H."/>
            <person name="Selengut J.D."/>
            <person name="Sanka R."/>
            <person name="DePew J."/>
            <person name="Purushe J."/>
            <person name="Matthias M.A."/>
            <person name="Vinetz J.M."/>
            <person name="Sutton G.G."/>
            <person name="Nierman W.C."/>
            <person name="Fouts D.E."/>
        </authorList>
    </citation>
    <scope>NUCLEOTIDE SEQUENCE [LARGE SCALE GENOMIC DNA]</scope>
    <source>
        <strain evidence="2">MOR084</strain>
    </source>
</reference>
<evidence type="ECO:0000313" key="2">
    <source>
        <dbReference type="EMBL" id="EKO35578.1"/>
    </source>
</evidence>
<evidence type="ECO:0000259" key="1">
    <source>
        <dbReference type="Pfam" id="PF04233"/>
    </source>
</evidence>
<dbReference type="InterPro" id="IPR006528">
    <property type="entry name" value="Phage_head_morphogenesis_dom"/>
</dbReference>
<feature type="domain" description="Phage head morphogenesis" evidence="1">
    <location>
        <begin position="197"/>
        <end position="303"/>
    </location>
</feature>
<sequence>MKKSYSYPFHLEKLHSDVFSVWFDAFSEKLNISIFQALDNTEGIPRSKEEAEKKLLLDSLKITTIRTDSKEDNVFNKLNSISRELSEFLEKNETLLTSRFNKNFKLIDDYSRKMVDSAIEEELRSSVPRIKPMVVTETNGLRFDSIAVGLSDISEKFVSPKSNITYQIPGLTDEYISSVVENNVSLIKNLSTDHFESVKNTILDGIRSGKSITQMKEELVSLAGVNSSRAKFWARDQSSKFFGKVSQFRQKSAGFPGFHWMTVSDTHVRITHSELHGKYFDWDNGTGIANRNFPGDEWGCRCYAKPAFPPKDAKEKASFQFAMQEQFQNNTSEIRNQSIQAKKDFDEIYTNLKKRSESYLSRLKQRENIGVELPKVNEKSTHLKTWNKLNLDKPENWTEKTLGKLKNSLTKKHGIKITEFLSGQGEKTTISEWVENTCQEVIDFLPKEVAEHLKDNYKLTIKYYKASDNVAGSFNPITNDLKINLEYSNNLKDLKSTIYHEWMHYIHFKTNGIEAGARYKNLIESLFKFRTKEDQISLFGRYKVKKDKFYDSYSGLVHGIYGEIGVELTSTHFELLAHDEKFFALLKDPKKNPIELLENLKRVLEIFK</sequence>
<comment type="caution">
    <text evidence="2">The sequence shown here is derived from an EMBL/GenBank/DDBJ whole genome shotgun (WGS) entry which is preliminary data.</text>
</comment>
<organism evidence="2 3">
    <name type="scientific">Leptospira santarosai str. MOR084</name>
    <dbReference type="NCBI Taxonomy" id="1049984"/>
    <lineage>
        <taxon>Bacteria</taxon>
        <taxon>Pseudomonadati</taxon>
        <taxon>Spirochaetota</taxon>
        <taxon>Spirochaetia</taxon>
        <taxon>Leptospirales</taxon>
        <taxon>Leptospiraceae</taxon>
        <taxon>Leptospira</taxon>
    </lineage>
</organism>
<dbReference type="Pfam" id="PF04233">
    <property type="entry name" value="Phage_Mu_F"/>
    <property type="match status" value="1"/>
</dbReference>
<keyword evidence="3" id="KW-1185">Reference proteome</keyword>
<dbReference type="RefSeq" id="WP_004484333.1">
    <property type="nucleotide sequence ID" value="NZ_AHON02000013.1"/>
</dbReference>
<proteinExistence type="predicted"/>
<name>A0A0E2BVJ1_9LEPT</name>
<gene>
    <name evidence="2" type="ORF">LEP1GSC179_1213</name>
</gene>
<dbReference type="NCBIfam" id="TIGR01641">
    <property type="entry name" value="phageSPP1_gp7"/>
    <property type="match status" value="1"/>
</dbReference>
<accession>A0A0E2BVJ1</accession>
<protein>
    <submittedName>
        <fullName evidence="2">Phage protein F-like protein</fullName>
    </submittedName>
</protein>
<dbReference type="Proteomes" id="UP000006329">
    <property type="component" value="Unassembled WGS sequence"/>
</dbReference>
<dbReference type="EMBL" id="AHON02000013">
    <property type="protein sequence ID" value="EKO35578.1"/>
    <property type="molecule type" value="Genomic_DNA"/>
</dbReference>
<evidence type="ECO:0000313" key="3">
    <source>
        <dbReference type="Proteomes" id="UP000006329"/>
    </source>
</evidence>
<dbReference type="AlphaFoldDB" id="A0A0E2BVJ1"/>